<organism evidence="4 5">
    <name type="scientific">Liquidambar formosana</name>
    <name type="common">Formosan gum</name>
    <dbReference type="NCBI Taxonomy" id="63359"/>
    <lineage>
        <taxon>Eukaryota</taxon>
        <taxon>Viridiplantae</taxon>
        <taxon>Streptophyta</taxon>
        <taxon>Embryophyta</taxon>
        <taxon>Tracheophyta</taxon>
        <taxon>Spermatophyta</taxon>
        <taxon>Magnoliopsida</taxon>
        <taxon>eudicotyledons</taxon>
        <taxon>Gunneridae</taxon>
        <taxon>Pentapetalae</taxon>
        <taxon>Saxifragales</taxon>
        <taxon>Altingiaceae</taxon>
        <taxon>Liquidambar</taxon>
    </lineage>
</organism>
<evidence type="ECO:0000313" key="5">
    <source>
        <dbReference type="Proteomes" id="UP001415857"/>
    </source>
</evidence>
<feature type="domain" description="DUF4218" evidence="3">
    <location>
        <begin position="415"/>
        <end position="527"/>
    </location>
</feature>
<dbReference type="EMBL" id="JBBPBK010000016">
    <property type="protein sequence ID" value="KAK9267622.1"/>
    <property type="molecule type" value="Genomic_DNA"/>
</dbReference>
<evidence type="ECO:0000313" key="4">
    <source>
        <dbReference type="EMBL" id="KAK9267622.1"/>
    </source>
</evidence>
<feature type="domain" description="DUF4216" evidence="2">
    <location>
        <begin position="674"/>
        <end position="717"/>
    </location>
</feature>
<evidence type="ECO:0000256" key="1">
    <source>
        <dbReference type="SAM" id="MobiDB-lite"/>
    </source>
</evidence>
<dbReference type="Pfam" id="PF02992">
    <property type="entry name" value="Transposase_21"/>
    <property type="match status" value="1"/>
</dbReference>
<dbReference type="InterPro" id="IPR004242">
    <property type="entry name" value="Transposase_21"/>
</dbReference>
<evidence type="ECO:0000259" key="3">
    <source>
        <dbReference type="Pfam" id="PF13960"/>
    </source>
</evidence>
<gene>
    <name evidence="4" type="ORF">L1049_010053</name>
</gene>
<dbReference type="PANTHER" id="PTHR48258">
    <property type="entry name" value="DUF4218 DOMAIN-CONTAINING PROTEIN-RELATED"/>
    <property type="match status" value="1"/>
</dbReference>
<dbReference type="Proteomes" id="UP001415857">
    <property type="component" value="Unassembled WGS sequence"/>
</dbReference>
<dbReference type="PANTHER" id="PTHR48258:SF6">
    <property type="entry name" value="LEUCINE-RICH REPEAT DOMAIN, L DOMAIN-CONTAINING PROTEIN"/>
    <property type="match status" value="1"/>
</dbReference>
<reference evidence="4 5" key="1">
    <citation type="journal article" date="2024" name="Plant J.">
        <title>Genome sequences and population genomics reveal climatic adaptation and genomic divergence between two closely related sweetgum species.</title>
        <authorList>
            <person name="Xu W.Q."/>
            <person name="Ren C.Q."/>
            <person name="Zhang X.Y."/>
            <person name="Comes H.P."/>
            <person name="Liu X.H."/>
            <person name="Li Y.G."/>
            <person name="Kettle C.J."/>
            <person name="Jalonen R."/>
            <person name="Gaisberger H."/>
            <person name="Ma Y.Z."/>
            <person name="Qiu Y.X."/>
        </authorList>
    </citation>
    <scope>NUCLEOTIDE SEQUENCE [LARGE SCALE GENOMIC DNA]</scope>
    <source>
        <strain evidence="4">Hangzhou</strain>
    </source>
</reference>
<accession>A0AAP0N8K5</accession>
<protein>
    <submittedName>
        <fullName evidence="4">Uncharacterized protein</fullName>
    </submittedName>
</protein>
<comment type="caution">
    <text evidence="4">The sequence shown here is derived from an EMBL/GenBank/DDBJ whole genome shotgun (WGS) entry which is preliminary data.</text>
</comment>
<name>A0AAP0N8K5_LIQFO</name>
<evidence type="ECO:0000259" key="2">
    <source>
        <dbReference type="Pfam" id="PF13952"/>
    </source>
</evidence>
<feature type="region of interest" description="Disordered" evidence="1">
    <location>
        <begin position="1049"/>
        <end position="1069"/>
    </location>
</feature>
<dbReference type="AlphaFoldDB" id="A0AAP0N8K5"/>
<sequence>MSKKTATDMRWHKEKRIAEENVLRHPVDSIAWKEFDKEHDWFAQEPRNVRLGLASDGFNPFGNMSNSYSMWPVLLMPYNLPPWKCMKEPFFMMSILIPGPKSPGNDIDVYMRPLIDELKELWEDGVETYDASTKQNFQLHAAVLWTINDFPAYGNLSEWSTKGKLACPTCNKDTCFLLLKHGKKICYMDHRRYLPLEHSWRKRTIMFNGKQEHWLQPRDLSGDDVLEQLSFVKEVSFGKPPKKKKRKRSELELNWRKKSIFFQLPYWKTLKLRHNLDVIHIEKNICDNVLGTLMSIDGKTKDTVKAHIDLEAMGIRKELHLRRHGTKYEVPPACYTLSANERKGLYEWLKSVKFLHGYASNITRCVNATDGKISGMKSHDCHVFLQQLLLITVRGYLRKDVSTALVELSFFFKELCCRTLKVDVLERQEREIALILCKLEMIFPPAFFDVMVHLAIHLPHETKLGGPVQYRWMYPIERFLRTLKCYVRNKARPKGSIAEAYINNECLTFCSMYLSGVETRFNREERNYDGGQEQQPGELSVFSQNVRPLGSTVYSTLTLTDLAKAQCEHVEEIKRQSMNNVDKRHQDEFPKWFEKHMKMLRNQNSPKATNQLYSLACGPDSRVRRYSACIVNGFRFHIEAREKHRGTQNSGLVVKGEHQSEEVDFYGVLINIIALSYCGGNQVFLFKCDWWDIGNKKAGIRKDDHFMSVNKSRKCDTWQVVQKAQPRNSYDVPEVEEEDIEVDKVKGSMGTDYAYQLNESNENDRIVKYDDRELDPLHRDDVIPKYVDATVIEKSKEVQDSGDNAFIYDDETDEDDTFLDYCTDEEGSMGPAELSIPDTVGVNNAPSIIKKGRGKAVGNVLEKATRGGRRVPVTIPNGKFKPIGDWAAVFTSEVGVICRQWAPLIAKNWAEIKDEDKKVLYQHILDKFEIDLNRPNVKHTVDMMLKDRYKNWRHKLYKFYKEFPPEEASQHLLEDVKQNDWDHLCERFSSDKFQEKMKSLQSQPGPDGVPLTADEICDQVLRTKIPSSTRGQGLQLQLKEATQKAEEVEKRSEQLAERVEVQKKRDSNS</sequence>
<dbReference type="Pfam" id="PF13952">
    <property type="entry name" value="DUF4216"/>
    <property type="match status" value="1"/>
</dbReference>
<dbReference type="InterPro" id="IPR025312">
    <property type="entry name" value="DUF4216"/>
</dbReference>
<dbReference type="Pfam" id="PF13960">
    <property type="entry name" value="DUF4218"/>
    <property type="match status" value="1"/>
</dbReference>
<proteinExistence type="predicted"/>
<dbReference type="InterPro" id="IPR025452">
    <property type="entry name" value="DUF4218"/>
</dbReference>
<keyword evidence="5" id="KW-1185">Reference proteome</keyword>